<dbReference type="Proteomes" id="UP000551758">
    <property type="component" value="Unassembled WGS sequence"/>
</dbReference>
<keyword evidence="2" id="KW-0732">Signal</keyword>
<organism evidence="3 4">
    <name type="scientific">Diceros bicornis minor</name>
    <name type="common">South-central black rhinoceros</name>
    <dbReference type="NCBI Taxonomy" id="77932"/>
    <lineage>
        <taxon>Eukaryota</taxon>
        <taxon>Metazoa</taxon>
        <taxon>Chordata</taxon>
        <taxon>Craniata</taxon>
        <taxon>Vertebrata</taxon>
        <taxon>Euteleostomi</taxon>
        <taxon>Mammalia</taxon>
        <taxon>Eutheria</taxon>
        <taxon>Laurasiatheria</taxon>
        <taxon>Perissodactyla</taxon>
        <taxon>Rhinocerotidae</taxon>
        <taxon>Diceros</taxon>
    </lineage>
</organism>
<name>A0A7J7EMB1_DICBM</name>
<accession>A0A7J7EMB1</accession>
<dbReference type="AlphaFoldDB" id="A0A7J7EMB1"/>
<dbReference type="EMBL" id="JACDTQ010002688">
    <property type="protein sequence ID" value="KAF5916566.1"/>
    <property type="molecule type" value="Genomic_DNA"/>
</dbReference>
<evidence type="ECO:0000256" key="2">
    <source>
        <dbReference type="SAM" id="SignalP"/>
    </source>
</evidence>
<feature type="chain" id="PRO_5029694710" evidence="2">
    <location>
        <begin position="26"/>
        <end position="269"/>
    </location>
</feature>
<proteinExistence type="predicted"/>
<feature type="signal peptide" evidence="2">
    <location>
        <begin position="1"/>
        <end position="25"/>
    </location>
</feature>
<evidence type="ECO:0000313" key="3">
    <source>
        <dbReference type="EMBL" id="KAF5916566.1"/>
    </source>
</evidence>
<protein>
    <submittedName>
        <fullName evidence="3">Uncharacterized protein</fullName>
    </submittedName>
</protein>
<feature type="region of interest" description="Disordered" evidence="1">
    <location>
        <begin position="222"/>
        <end position="247"/>
    </location>
</feature>
<sequence length="269" mass="29799">MQDMKARCVSLWILGATLLQCSVHARGLRRCLISTDMHRVEESFREIRRAIVSTGLGRTRSTHCLWLSLCFPPQQAKDSFQNVTILSASETLHSIKALVCLLFPVLFYVSVAPRRVLRDQETPGILHGQGVQGPSGAEAPNLEKNQQHCQLFPLHAENSATMYFEHLFPVCPREGQDMLAPVSHLKWFLESKEIPCPAIHGENCQEPPPLSLLPQSFLFDTSSDPLSSSRGGVTAGRKPPTQPESSMTTMLEVRSAAIKSLGELDIFLA</sequence>
<evidence type="ECO:0000256" key="1">
    <source>
        <dbReference type="SAM" id="MobiDB-lite"/>
    </source>
</evidence>
<reference evidence="3 4" key="1">
    <citation type="journal article" date="2020" name="Mol. Biol. Evol.">
        <title>Interspecific Gene Flow and the Evolution of Specialization in Black and White Rhinoceros.</title>
        <authorList>
            <person name="Moodley Y."/>
            <person name="Westbury M.V."/>
            <person name="Russo I.M."/>
            <person name="Gopalakrishnan S."/>
            <person name="Rakotoarivelo A."/>
            <person name="Olsen R.A."/>
            <person name="Prost S."/>
            <person name="Tunstall T."/>
            <person name="Ryder O.A."/>
            <person name="Dalen L."/>
            <person name="Bruford M.W."/>
        </authorList>
    </citation>
    <scope>NUCLEOTIDE SEQUENCE [LARGE SCALE GENOMIC DNA]</scope>
    <source>
        <strain evidence="3">SBR-YM</strain>
        <tissue evidence="3">Skin</tissue>
    </source>
</reference>
<feature type="compositionally biased region" description="Polar residues" evidence="1">
    <location>
        <begin position="222"/>
        <end position="231"/>
    </location>
</feature>
<keyword evidence="4" id="KW-1185">Reference proteome</keyword>
<evidence type="ECO:0000313" key="4">
    <source>
        <dbReference type="Proteomes" id="UP000551758"/>
    </source>
</evidence>
<comment type="caution">
    <text evidence="3">The sequence shown here is derived from an EMBL/GenBank/DDBJ whole genome shotgun (WGS) entry which is preliminary data.</text>
</comment>
<gene>
    <name evidence="3" type="ORF">HPG69_005361</name>
</gene>